<proteinExistence type="predicted"/>
<gene>
    <name evidence="2" type="ORF">C1645_780646</name>
</gene>
<feature type="transmembrane region" description="Helical" evidence="1">
    <location>
        <begin position="95"/>
        <end position="114"/>
    </location>
</feature>
<feature type="transmembrane region" description="Helical" evidence="1">
    <location>
        <begin position="45"/>
        <end position="74"/>
    </location>
</feature>
<evidence type="ECO:0000313" key="3">
    <source>
        <dbReference type="Proteomes" id="UP000265703"/>
    </source>
</evidence>
<dbReference type="EMBL" id="QKYT01000390">
    <property type="protein sequence ID" value="RIA86008.1"/>
    <property type="molecule type" value="Genomic_DNA"/>
</dbReference>
<reference evidence="2 3" key="1">
    <citation type="submission" date="2018-06" db="EMBL/GenBank/DDBJ databases">
        <title>Comparative genomics reveals the genomic features of Rhizophagus irregularis, R. cerebriforme, R. diaphanum and Gigaspora rosea, and their symbiotic lifestyle signature.</title>
        <authorList>
            <person name="Morin E."/>
            <person name="San Clemente H."/>
            <person name="Chen E.C.H."/>
            <person name="De La Providencia I."/>
            <person name="Hainaut M."/>
            <person name="Kuo A."/>
            <person name="Kohler A."/>
            <person name="Murat C."/>
            <person name="Tang N."/>
            <person name="Roy S."/>
            <person name="Loubradou J."/>
            <person name="Henrissat B."/>
            <person name="Grigoriev I.V."/>
            <person name="Corradi N."/>
            <person name="Roux C."/>
            <person name="Martin F.M."/>
        </authorList>
    </citation>
    <scope>NUCLEOTIDE SEQUENCE [LARGE SCALE GENOMIC DNA]</scope>
    <source>
        <strain evidence="2 3">DAOM 227022</strain>
    </source>
</reference>
<keyword evidence="1" id="KW-1133">Transmembrane helix</keyword>
<keyword evidence="1" id="KW-0472">Membrane</keyword>
<accession>A0A397SIZ2</accession>
<keyword evidence="3" id="KW-1185">Reference proteome</keyword>
<keyword evidence="1" id="KW-0812">Transmembrane</keyword>
<evidence type="ECO:0000313" key="2">
    <source>
        <dbReference type="EMBL" id="RIA86008.1"/>
    </source>
</evidence>
<sequence length="201" mass="23657">MFQSIIVSSILSGLLTYYAQSQQFFPDILPVFPDSFPNRVFLNFFTIFWLAFIILINVAGTITLILSGLLTYYAQSKQFFPNIPPVFPESFPDRNLLNFFIITWVSLAFLRFIYKRCCCCSNSSDSFRNANHHFSYRDDYELHIARNNIAHRADAFNQYSRRYNPSSRYGSNGRTARWSHGRASRNNYFVRNYDYDFINNV</sequence>
<organism evidence="2 3">
    <name type="scientific">Glomus cerebriforme</name>
    <dbReference type="NCBI Taxonomy" id="658196"/>
    <lineage>
        <taxon>Eukaryota</taxon>
        <taxon>Fungi</taxon>
        <taxon>Fungi incertae sedis</taxon>
        <taxon>Mucoromycota</taxon>
        <taxon>Glomeromycotina</taxon>
        <taxon>Glomeromycetes</taxon>
        <taxon>Glomerales</taxon>
        <taxon>Glomeraceae</taxon>
        <taxon>Glomus</taxon>
    </lineage>
</organism>
<comment type="caution">
    <text evidence="2">The sequence shown here is derived from an EMBL/GenBank/DDBJ whole genome shotgun (WGS) entry which is preliminary data.</text>
</comment>
<name>A0A397SIZ2_9GLOM</name>
<dbReference type="AlphaFoldDB" id="A0A397SIZ2"/>
<protein>
    <submittedName>
        <fullName evidence="2">Uncharacterized protein</fullName>
    </submittedName>
</protein>
<dbReference type="OrthoDB" id="2380987at2759"/>
<evidence type="ECO:0000256" key="1">
    <source>
        <dbReference type="SAM" id="Phobius"/>
    </source>
</evidence>
<dbReference type="Proteomes" id="UP000265703">
    <property type="component" value="Unassembled WGS sequence"/>
</dbReference>